<comment type="caution">
    <text evidence="1">The sequence shown here is derived from an EMBL/GenBank/DDBJ whole genome shotgun (WGS) entry which is preliminary data.</text>
</comment>
<dbReference type="RefSeq" id="WP_104057981.1">
    <property type="nucleotide sequence ID" value="NZ_PREZ01000004.1"/>
</dbReference>
<gene>
    <name evidence="1" type="ORF">C4B60_10570</name>
</gene>
<accession>A0A2S5GAT0</accession>
<dbReference type="Proteomes" id="UP000239047">
    <property type="component" value="Unassembled WGS sequence"/>
</dbReference>
<reference evidence="1 2" key="1">
    <citation type="submission" date="2018-02" db="EMBL/GenBank/DDBJ databases">
        <title>Jeotgalibacillus proteolyticum sp. nov. a protease producing bacterium isolated from ocean sediments of Laizhou Bay.</title>
        <authorList>
            <person name="Li Y."/>
        </authorList>
    </citation>
    <scope>NUCLEOTIDE SEQUENCE [LARGE SCALE GENOMIC DNA]</scope>
    <source>
        <strain evidence="1 2">22-7</strain>
    </source>
</reference>
<sequence>MPAERIDKGWSLNRGTDELNKAIDIANKVEVDSAVAVNTANESKNQSQNALTKADNVQLQFNEVVIDGDSSVEAAQARVDAIGNVNPTLKARLDRESQKMGYIRYGKLTYPSEFSHPGVDIYRDVTGRIHHNFDLKQYLIGDLDIYFDSVNGNDTLGNGTLSNPFRTLNKAKDTAKVAAEPKIIIKGLSEIVELGQFNKGNNTREVMPEGKIISIIPFNDKNKFKFINGRNSNTLTWVSSDGIYKTTRNLVSNVMDFTYLDVNGVPIPFEKKTTLELCVETPFSYYTNGTELWVNRNGSVPDTNVWAILTTANYTWDISGSTLYLKDVEFYSGSDVYGNCDIKGNLASVFVGDNVTYWGGLIHSVNNNNGDNGLSIEGVGRVYNFNSKATYNGKDGFNYHYNTIDLVDRRKCTVFEFECEAYEQGRYKTLSNNNATTAHEGVTIFRVSCIGYDTYGPVCADVNGCNIYMVDCHMRECLAKDLGVGRHAAYYFDNVNAQSNGVAYLENCSGGGVSNYAIGTDNTFDIKILKFEGSGRILNSTWSKITQVEGIV</sequence>
<dbReference type="Gene3D" id="3.30.1910.20">
    <property type="entry name" value="asparaginyl-tRNA synthetase, N-terminal domain"/>
    <property type="match status" value="1"/>
</dbReference>
<dbReference type="EMBL" id="PREZ01000004">
    <property type="protein sequence ID" value="PPA70031.1"/>
    <property type="molecule type" value="Genomic_DNA"/>
</dbReference>
<evidence type="ECO:0000313" key="1">
    <source>
        <dbReference type="EMBL" id="PPA70031.1"/>
    </source>
</evidence>
<dbReference type="AlphaFoldDB" id="A0A2S5GAT0"/>
<keyword evidence="2" id="KW-1185">Reference proteome</keyword>
<organism evidence="1 2">
    <name type="scientific">Jeotgalibacillus proteolyticus</name>
    <dbReference type="NCBI Taxonomy" id="2082395"/>
    <lineage>
        <taxon>Bacteria</taxon>
        <taxon>Bacillati</taxon>
        <taxon>Bacillota</taxon>
        <taxon>Bacilli</taxon>
        <taxon>Bacillales</taxon>
        <taxon>Caryophanaceae</taxon>
        <taxon>Jeotgalibacillus</taxon>
    </lineage>
</organism>
<proteinExistence type="predicted"/>
<dbReference type="OrthoDB" id="2587776at2"/>
<evidence type="ECO:0000313" key="2">
    <source>
        <dbReference type="Proteomes" id="UP000239047"/>
    </source>
</evidence>
<protein>
    <submittedName>
        <fullName evidence="1">Uncharacterized protein</fullName>
    </submittedName>
</protein>
<name>A0A2S5GAT0_9BACL</name>